<reference evidence="1 2" key="1">
    <citation type="submission" date="2016-10" db="EMBL/GenBank/DDBJ databases">
        <title>Genome sequence of the basidiomycete white-rot fungus Trametes pubescens.</title>
        <authorList>
            <person name="Makela M.R."/>
            <person name="Granchi Z."/>
            <person name="Peng M."/>
            <person name="De Vries R.P."/>
            <person name="Grigoriev I."/>
            <person name="Riley R."/>
            <person name="Hilden K."/>
        </authorList>
    </citation>
    <scope>NUCLEOTIDE SEQUENCE [LARGE SCALE GENOMIC DNA]</scope>
    <source>
        <strain evidence="1 2">FBCC735</strain>
    </source>
</reference>
<sequence length="203" mass="22429">MSLPAMLSFAKINNTFEEWVVTHLDIAFDVALRQYVADPAVFRSAMRLYGAVLSGSFALHFLRMNDKCEFNPGDLDLYVPRSYATRILAYLLDVEGYSFITTFRVPYGQNVAQQFVIVVGKPGLTIDIIPSVSEEALYPLSHFWGSHLVNYISADTFCVAYPELTFWGRSLLSPGSSATDTVLSDACLELGGTAGISEVYLPT</sequence>
<comment type="caution">
    <text evidence="1">The sequence shown here is derived from an EMBL/GenBank/DDBJ whole genome shotgun (WGS) entry which is preliminary data.</text>
</comment>
<gene>
    <name evidence="1" type="ORF">TRAPUB_11059</name>
</gene>
<protein>
    <submittedName>
        <fullName evidence="1">Uncharacterized protein</fullName>
    </submittedName>
</protein>
<name>A0A1M2VXX8_TRAPU</name>
<organism evidence="1 2">
    <name type="scientific">Trametes pubescens</name>
    <name type="common">White-rot fungus</name>
    <dbReference type="NCBI Taxonomy" id="154538"/>
    <lineage>
        <taxon>Eukaryota</taxon>
        <taxon>Fungi</taxon>
        <taxon>Dikarya</taxon>
        <taxon>Basidiomycota</taxon>
        <taxon>Agaricomycotina</taxon>
        <taxon>Agaricomycetes</taxon>
        <taxon>Polyporales</taxon>
        <taxon>Polyporaceae</taxon>
        <taxon>Trametes</taxon>
    </lineage>
</organism>
<dbReference type="OMA" id="DTFCVAY"/>
<evidence type="ECO:0000313" key="1">
    <source>
        <dbReference type="EMBL" id="OJT12390.1"/>
    </source>
</evidence>
<evidence type="ECO:0000313" key="2">
    <source>
        <dbReference type="Proteomes" id="UP000184267"/>
    </source>
</evidence>
<dbReference type="AlphaFoldDB" id="A0A1M2VXX8"/>
<accession>A0A1M2VXX8</accession>
<keyword evidence="2" id="KW-1185">Reference proteome</keyword>
<dbReference type="EMBL" id="MNAD01000490">
    <property type="protein sequence ID" value="OJT12390.1"/>
    <property type="molecule type" value="Genomic_DNA"/>
</dbReference>
<proteinExistence type="predicted"/>
<dbReference type="OrthoDB" id="2754254at2759"/>
<dbReference type="Proteomes" id="UP000184267">
    <property type="component" value="Unassembled WGS sequence"/>
</dbReference>